<dbReference type="PROSITE" id="PS51118">
    <property type="entry name" value="HTH_HXLR"/>
    <property type="match status" value="1"/>
</dbReference>
<dbReference type="InterPro" id="IPR036390">
    <property type="entry name" value="WH_DNA-bd_sf"/>
</dbReference>
<dbReference type="InterPro" id="IPR002577">
    <property type="entry name" value="HTH_HxlR"/>
</dbReference>
<keyword evidence="3" id="KW-0804">Transcription</keyword>
<evidence type="ECO:0000313" key="5">
    <source>
        <dbReference type="EMBL" id="PPK66357.1"/>
    </source>
</evidence>
<name>A0A2S6GMB3_9PSEU</name>
<dbReference type="Proteomes" id="UP000239203">
    <property type="component" value="Unassembled WGS sequence"/>
</dbReference>
<accession>A0A2S6GMB3</accession>
<dbReference type="EMBL" id="PTIX01000010">
    <property type="protein sequence ID" value="PPK66357.1"/>
    <property type="molecule type" value="Genomic_DNA"/>
</dbReference>
<dbReference type="OrthoDB" id="370168at2"/>
<keyword evidence="1" id="KW-0805">Transcription regulation</keyword>
<keyword evidence="6" id="KW-1185">Reference proteome</keyword>
<dbReference type="InterPro" id="IPR036388">
    <property type="entry name" value="WH-like_DNA-bd_sf"/>
</dbReference>
<dbReference type="Gene3D" id="1.10.10.10">
    <property type="entry name" value="Winged helix-like DNA-binding domain superfamily/Winged helix DNA-binding domain"/>
    <property type="match status" value="1"/>
</dbReference>
<dbReference type="SUPFAM" id="SSF46785">
    <property type="entry name" value="Winged helix' DNA-binding domain"/>
    <property type="match status" value="1"/>
</dbReference>
<dbReference type="PANTHER" id="PTHR33204:SF37">
    <property type="entry name" value="HTH-TYPE TRANSCRIPTIONAL REGULATOR YODB"/>
    <property type="match status" value="1"/>
</dbReference>
<evidence type="ECO:0000259" key="4">
    <source>
        <dbReference type="PROSITE" id="PS51118"/>
    </source>
</evidence>
<dbReference type="Pfam" id="PF01638">
    <property type="entry name" value="HxlR"/>
    <property type="match status" value="1"/>
</dbReference>
<evidence type="ECO:0000256" key="1">
    <source>
        <dbReference type="ARBA" id="ARBA00023015"/>
    </source>
</evidence>
<feature type="domain" description="HTH hxlR-type" evidence="4">
    <location>
        <begin position="13"/>
        <end position="109"/>
    </location>
</feature>
<reference evidence="5 6" key="1">
    <citation type="submission" date="2018-02" db="EMBL/GenBank/DDBJ databases">
        <title>Genomic Encyclopedia of Archaeal and Bacterial Type Strains, Phase II (KMG-II): from individual species to whole genera.</title>
        <authorList>
            <person name="Goeker M."/>
        </authorList>
    </citation>
    <scope>NUCLEOTIDE SEQUENCE [LARGE SCALE GENOMIC DNA]</scope>
    <source>
        <strain evidence="5 6">YU 961-1</strain>
    </source>
</reference>
<comment type="caution">
    <text evidence="5">The sequence shown here is derived from an EMBL/GenBank/DDBJ whole genome shotgun (WGS) entry which is preliminary data.</text>
</comment>
<proteinExistence type="predicted"/>
<evidence type="ECO:0000313" key="6">
    <source>
        <dbReference type="Proteomes" id="UP000239203"/>
    </source>
</evidence>
<keyword evidence="2 5" id="KW-0238">DNA-binding</keyword>
<evidence type="ECO:0000256" key="3">
    <source>
        <dbReference type="ARBA" id="ARBA00023163"/>
    </source>
</evidence>
<dbReference type="AlphaFoldDB" id="A0A2S6GMB3"/>
<dbReference type="GO" id="GO:0003677">
    <property type="term" value="F:DNA binding"/>
    <property type="evidence" value="ECO:0007669"/>
    <property type="project" value="UniProtKB-KW"/>
</dbReference>
<protein>
    <submittedName>
        <fullName evidence="5">DNA-binding HxlR family transcriptional regulator</fullName>
    </submittedName>
</protein>
<evidence type="ECO:0000256" key="2">
    <source>
        <dbReference type="ARBA" id="ARBA00023125"/>
    </source>
</evidence>
<gene>
    <name evidence="5" type="ORF">CLV40_11061</name>
</gene>
<sequence length="119" mass="12908">MGSMSGEEWLADCRVRAATDLFTHRWDPVVLAGLMAGPLRRGRLRAAIGGLSDKVLAESLRRLAHNGLIERDGSPPRVEYRLSALGQSLVDGPLLAFADWIDEHGDELLAAQSRSSETG</sequence>
<dbReference type="PANTHER" id="PTHR33204">
    <property type="entry name" value="TRANSCRIPTIONAL REGULATOR, MARR FAMILY"/>
    <property type="match status" value="1"/>
</dbReference>
<organism evidence="5 6">
    <name type="scientific">Actinokineospora auranticolor</name>
    <dbReference type="NCBI Taxonomy" id="155976"/>
    <lineage>
        <taxon>Bacteria</taxon>
        <taxon>Bacillati</taxon>
        <taxon>Actinomycetota</taxon>
        <taxon>Actinomycetes</taxon>
        <taxon>Pseudonocardiales</taxon>
        <taxon>Pseudonocardiaceae</taxon>
        <taxon>Actinokineospora</taxon>
    </lineage>
</organism>